<dbReference type="GO" id="GO:0006606">
    <property type="term" value="P:protein import into nucleus"/>
    <property type="evidence" value="ECO:0007669"/>
    <property type="project" value="TreeGrafter"/>
</dbReference>
<evidence type="ECO:0000256" key="2">
    <source>
        <dbReference type="ARBA" id="ARBA00022448"/>
    </source>
</evidence>
<dbReference type="Proteomes" id="UP001210925">
    <property type="component" value="Unassembled WGS sequence"/>
</dbReference>
<accession>A0AAD5UN96</accession>
<keyword evidence="7" id="KW-0539">Nucleus</keyword>
<dbReference type="InterPro" id="IPR019321">
    <property type="entry name" value="Nucleoporin_Nup88"/>
</dbReference>
<evidence type="ECO:0000313" key="9">
    <source>
        <dbReference type="Proteomes" id="UP001210925"/>
    </source>
</evidence>
<evidence type="ECO:0000313" key="8">
    <source>
        <dbReference type="EMBL" id="KAJ3260631.1"/>
    </source>
</evidence>
<dbReference type="GO" id="GO:0017056">
    <property type="term" value="F:structural constituent of nuclear pore"/>
    <property type="evidence" value="ECO:0007669"/>
    <property type="project" value="InterPro"/>
</dbReference>
<evidence type="ECO:0000256" key="7">
    <source>
        <dbReference type="ARBA" id="ARBA00023242"/>
    </source>
</evidence>
<dbReference type="GO" id="GO:0005643">
    <property type="term" value="C:nuclear pore"/>
    <property type="evidence" value="ECO:0007669"/>
    <property type="project" value="UniProtKB-SubCell"/>
</dbReference>
<evidence type="ECO:0000256" key="5">
    <source>
        <dbReference type="ARBA" id="ARBA00023010"/>
    </source>
</evidence>
<keyword evidence="3" id="KW-0509">mRNA transport</keyword>
<keyword evidence="5" id="KW-0811">Translocation</keyword>
<protein>
    <recommendedName>
        <fullName evidence="10">Nuclear pore complex protein Nup88</fullName>
    </recommendedName>
</protein>
<dbReference type="GO" id="GO:0006406">
    <property type="term" value="P:mRNA export from nucleus"/>
    <property type="evidence" value="ECO:0007669"/>
    <property type="project" value="TreeGrafter"/>
</dbReference>
<keyword evidence="4" id="KW-0653">Protein transport</keyword>
<evidence type="ECO:0000256" key="6">
    <source>
        <dbReference type="ARBA" id="ARBA00023132"/>
    </source>
</evidence>
<keyword evidence="2" id="KW-0813">Transport</keyword>
<keyword evidence="6" id="KW-0906">Nuclear pore complex</keyword>
<comment type="caution">
    <text evidence="8">The sequence shown here is derived from an EMBL/GenBank/DDBJ whole genome shotgun (WGS) entry which is preliminary data.</text>
</comment>
<sequence length="705" mass="80933">MGYIEPWMDTIQEHPALHGLSHNKYKRNLIQEKDGEVFIACKKEIRVFNLLQWKRTFIGDTKASFKVLVNDRVDFEINELLINEQGRLLAIADRNHLVVSVIPLARPENQQLVCENFEIGSTYFSSSDIVKIMWHPFSATYSHLLVLVSSGILYMFDVSKDTHDPEQTFQLIEHFPRKGTMFGANLDEFETTAFTIGEYTNPNCGWTCITVYAMLKSGDIVSVSPVVPNNSNLPVEWLKATFDKVLLEWENESNVKQEIQYYWTHRWLNDLLEAARDGKPQVRPLQEMELARSAPWLIKPNSEFLTSFGGCSDILVLSTDLCPLVVLTYDSGELITGIVTELPKPIWKIEENQLELPPMLFVHESISLFKSQEPIPMILHHNPAIPDSVFVKSNRQVCQIQIQLKKYLNDPEKANQINSKSALCKIRRLVDTQKDYANGLCLIGSLALGPSFSCLSSKGSLIIDTVYNMYDEPEVSKSDLKVLTSVIKQKKPNIDDIPIATKLTTKSAPYPEFVTEKTVKDYTNGAEKTRENIQKLFDAYGDLREWAYSLEQEGKNHDTIIQTSKETLKRISASIECYRTKQKAISQKFEKQHQRMSTIIEILFDLTQLELSSAEISWINNLQHLWQTYSQVYLPKYKQYQARTDELKLELNILQPPPPEILGEKQIRDVKANLSLEYQELVELDELMKKLSMDVKVVETKIPLQ</sequence>
<name>A0AAD5UN96_9FUNG</name>
<dbReference type="GO" id="GO:0000055">
    <property type="term" value="P:ribosomal large subunit export from nucleus"/>
    <property type="evidence" value="ECO:0007669"/>
    <property type="project" value="InterPro"/>
</dbReference>
<dbReference type="GO" id="GO:0000056">
    <property type="term" value="P:ribosomal small subunit export from nucleus"/>
    <property type="evidence" value="ECO:0007669"/>
    <property type="project" value="InterPro"/>
</dbReference>
<gene>
    <name evidence="8" type="ORF">HK103_000241</name>
</gene>
<organism evidence="8 9">
    <name type="scientific">Boothiomyces macroporosus</name>
    <dbReference type="NCBI Taxonomy" id="261099"/>
    <lineage>
        <taxon>Eukaryota</taxon>
        <taxon>Fungi</taxon>
        <taxon>Fungi incertae sedis</taxon>
        <taxon>Chytridiomycota</taxon>
        <taxon>Chytridiomycota incertae sedis</taxon>
        <taxon>Chytridiomycetes</taxon>
        <taxon>Rhizophydiales</taxon>
        <taxon>Terramycetaceae</taxon>
        <taxon>Boothiomyces</taxon>
    </lineage>
</organism>
<evidence type="ECO:0000256" key="1">
    <source>
        <dbReference type="ARBA" id="ARBA00004567"/>
    </source>
</evidence>
<dbReference type="EMBL" id="JADGKB010000010">
    <property type="protein sequence ID" value="KAJ3260631.1"/>
    <property type="molecule type" value="Genomic_DNA"/>
</dbReference>
<dbReference type="PANTHER" id="PTHR13257">
    <property type="entry name" value="NUCLEOPORIN NUP84-RELATED"/>
    <property type="match status" value="1"/>
</dbReference>
<evidence type="ECO:0000256" key="4">
    <source>
        <dbReference type="ARBA" id="ARBA00022927"/>
    </source>
</evidence>
<proteinExistence type="predicted"/>
<dbReference type="PANTHER" id="PTHR13257:SF0">
    <property type="entry name" value="NUCLEAR PORE COMPLEX PROTEIN NUP88"/>
    <property type="match status" value="1"/>
</dbReference>
<evidence type="ECO:0008006" key="10">
    <source>
        <dbReference type="Google" id="ProtNLM"/>
    </source>
</evidence>
<keyword evidence="9" id="KW-1185">Reference proteome</keyword>
<comment type="subcellular location">
    <subcellularLocation>
        <location evidence="1">Nucleus</location>
        <location evidence="1">Nuclear pore complex</location>
    </subcellularLocation>
</comment>
<dbReference type="InterPro" id="IPR037700">
    <property type="entry name" value="NUP88/NUP82"/>
</dbReference>
<reference evidence="8" key="1">
    <citation type="submission" date="2020-05" db="EMBL/GenBank/DDBJ databases">
        <title>Phylogenomic resolution of chytrid fungi.</title>
        <authorList>
            <person name="Stajich J.E."/>
            <person name="Amses K."/>
            <person name="Simmons R."/>
            <person name="Seto K."/>
            <person name="Myers J."/>
            <person name="Bonds A."/>
            <person name="Quandt C.A."/>
            <person name="Barry K."/>
            <person name="Liu P."/>
            <person name="Grigoriev I."/>
            <person name="Longcore J.E."/>
            <person name="James T.Y."/>
        </authorList>
    </citation>
    <scope>NUCLEOTIDE SEQUENCE</scope>
    <source>
        <strain evidence="8">PLAUS21</strain>
    </source>
</reference>
<evidence type="ECO:0000256" key="3">
    <source>
        <dbReference type="ARBA" id="ARBA00022816"/>
    </source>
</evidence>
<dbReference type="Pfam" id="PF10168">
    <property type="entry name" value="Nup88"/>
    <property type="match status" value="1"/>
</dbReference>
<dbReference type="AlphaFoldDB" id="A0AAD5UN96"/>